<comment type="caution">
    <text evidence="8">The sequence shown here is derived from an EMBL/GenBank/DDBJ whole genome shotgun (WGS) entry which is preliminary data.</text>
</comment>
<feature type="transmembrane region" description="Helical" evidence="7">
    <location>
        <begin position="6"/>
        <end position="31"/>
    </location>
</feature>
<keyword evidence="5 7" id="KW-0472">Membrane</keyword>
<gene>
    <name evidence="8" type="ORF">ACHKAR_12975</name>
</gene>
<dbReference type="CDD" id="cd07984">
    <property type="entry name" value="LPLAT_LABLAT-like"/>
    <property type="match status" value="1"/>
</dbReference>
<keyword evidence="4" id="KW-0808">Transferase</keyword>
<accession>A0ABW7NA04</accession>
<keyword evidence="2" id="KW-1003">Cell membrane</keyword>
<dbReference type="PANTHER" id="PTHR30606:SF10">
    <property type="entry name" value="PHOSPHATIDYLINOSITOL MANNOSIDE ACYLTRANSFERASE"/>
    <property type="match status" value="1"/>
</dbReference>
<dbReference type="PANTHER" id="PTHR30606">
    <property type="entry name" value="LIPID A BIOSYNTHESIS LAUROYL ACYLTRANSFERASE"/>
    <property type="match status" value="1"/>
</dbReference>
<evidence type="ECO:0000256" key="3">
    <source>
        <dbReference type="ARBA" id="ARBA00022519"/>
    </source>
</evidence>
<proteinExistence type="predicted"/>
<keyword evidence="9" id="KW-1185">Reference proteome</keyword>
<keyword evidence="6 8" id="KW-0012">Acyltransferase</keyword>
<evidence type="ECO:0000256" key="6">
    <source>
        <dbReference type="ARBA" id="ARBA00023315"/>
    </source>
</evidence>
<dbReference type="RefSeq" id="WP_395417709.1">
    <property type="nucleotide sequence ID" value="NZ_JBIPKE010000017.1"/>
</dbReference>
<evidence type="ECO:0000256" key="5">
    <source>
        <dbReference type="ARBA" id="ARBA00023136"/>
    </source>
</evidence>
<name>A0ABW7NA04_9BACT</name>
<comment type="subcellular location">
    <subcellularLocation>
        <location evidence="1">Cell inner membrane</location>
    </subcellularLocation>
</comment>
<organism evidence="8 9">
    <name type="scientific">Marinoscillum luteum</name>
    <dbReference type="NCBI Taxonomy" id="861051"/>
    <lineage>
        <taxon>Bacteria</taxon>
        <taxon>Pseudomonadati</taxon>
        <taxon>Bacteroidota</taxon>
        <taxon>Cytophagia</taxon>
        <taxon>Cytophagales</taxon>
        <taxon>Reichenbachiellaceae</taxon>
        <taxon>Marinoscillum</taxon>
    </lineage>
</organism>
<evidence type="ECO:0000256" key="4">
    <source>
        <dbReference type="ARBA" id="ARBA00022679"/>
    </source>
</evidence>
<dbReference type="EMBL" id="JBIPKE010000017">
    <property type="protein sequence ID" value="MFH6984358.1"/>
    <property type="molecule type" value="Genomic_DNA"/>
</dbReference>
<dbReference type="Proteomes" id="UP001610063">
    <property type="component" value="Unassembled WGS sequence"/>
</dbReference>
<sequence>MARIFYYLIIKPLSFLPMWALYVLSDLLYLIMRCGLTYRKKVVFSNLSLAFPDKPHEEIRAIAWKFYRHFCDLLAESVRLFSISKEEAIARFKVVNPEVLDALALQSKSALLVGGHYNNWELFAVATDPQIPHQLLGIYTPLTNAFFEKKFSESRSKFGLVLVPKKKVKETFEHYKNHLTVTTFAIDQSPRKSQKVYWTRFLGQDTAVHFGAEKYAKDYHYTVVYGSARKVKRGHYELRFELIEANAPEAHEGAITERMTHLLEQQIHESPEYWLWTHKRWKLKKP</sequence>
<dbReference type="InterPro" id="IPR004960">
    <property type="entry name" value="LipA_acyltrans"/>
</dbReference>
<evidence type="ECO:0000256" key="1">
    <source>
        <dbReference type="ARBA" id="ARBA00004533"/>
    </source>
</evidence>
<dbReference type="Pfam" id="PF03279">
    <property type="entry name" value="Lip_A_acyltrans"/>
    <property type="match status" value="1"/>
</dbReference>
<keyword evidence="7" id="KW-0812">Transmembrane</keyword>
<dbReference type="GO" id="GO:0016746">
    <property type="term" value="F:acyltransferase activity"/>
    <property type="evidence" value="ECO:0007669"/>
    <property type="project" value="UniProtKB-KW"/>
</dbReference>
<protein>
    <submittedName>
        <fullName evidence="8">Lysophospholipid acyltransferase family protein</fullName>
    </submittedName>
</protein>
<evidence type="ECO:0000256" key="7">
    <source>
        <dbReference type="SAM" id="Phobius"/>
    </source>
</evidence>
<reference evidence="8 9" key="1">
    <citation type="journal article" date="2013" name="Int. J. Syst. Evol. Microbiol.">
        <title>Marinoscillum luteum sp. nov., isolated from marine sediment.</title>
        <authorList>
            <person name="Cha I.T."/>
            <person name="Park S.J."/>
            <person name="Kim S.J."/>
            <person name="Kim J.G."/>
            <person name="Jung M.Y."/>
            <person name="Shin K.S."/>
            <person name="Kwon K.K."/>
            <person name="Yang S.H."/>
            <person name="Seo Y.S."/>
            <person name="Rhee S.K."/>
        </authorList>
    </citation>
    <scope>NUCLEOTIDE SEQUENCE [LARGE SCALE GENOMIC DNA]</scope>
    <source>
        <strain evidence="8 9">KCTC 23939</strain>
    </source>
</reference>
<evidence type="ECO:0000313" key="9">
    <source>
        <dbReference type="Proteomes" id="UP001610063"/>
    </source>
</evidence>
<keyword evidence="3" id="KW-0997">Cell inner membrane</keyword>
<keyword evidence="7" id="KW-1133">Transmembrane helix</keyword>
<evidence type="ECO:0000256" key="2">
    <source>
        <dbReference type="ARBA" id="ARBA00022475"/>
    </source>
</evidence>
<evidence type="ECO:0000313" key="8">
    <source>
        <dbReference type="EMBL" id="MFH6984358.1"/>
    </source>
</evidence>